<name>A0A330L910_9BACT</name>
<evidence type="ECO:0000313" key="2">
    <source>
        <dbReference type="EMBL" id="SPP65875.1"/>
    </source>
</evidence>
<dbReference type="SUPFAM" id="SSF56925">
    <property type="entry name" value="OMPA-like"/>
    <property type="match status" value="1"/>
</dbReference>
<sequence length="207" mass="21851">MTQRSYWIHILSLALPLLLTIHGLPSSAAASDEPASTPVGTHTIGFTAGPFFPLRVGPSQTSKLFGEAIMPSWMVTITEPIGTGWYQGQLALGAELAAIHTHSPITAYGVGLTPKIVYTSTAFGRVRPFIEGGGGPAWTDLGGRTPEQPGQFNFLVWGGAGGAYTFAPGWAVQAGYRVMHISNAGTRSPNSGLNFGLPFIGLTYQTF</sequence>
<evidence type="ECO:0000256" key="1">
    <source>
        <dbReference type="SAM" id="SignalP"/>
    </source>
</evidence>
<dbReference type="Proteomes" id="UP000248168">
    <property type="component" value="Unassembled WGS sequence"/>
</dbReference>
<accession>A0A330L910</accession>
<reference evidence="3" key="1">
    <citation type="submission" date="2018-04" db="EMBL/GenBank/DDBJ databases">
        <authorList>
            <person name="Lucker S."/>
            <person name="Sakoula D."/>
        </authorList>
    </citation>
    <scope>NUCLEOTIDE SEQUENCE [LARGE SCALE GENOMIC DNA]</scope>
</reference>
<feature type="chain" id="PRO_5016387278" description="Acyloxyacyl hydrolase" evidence="1">
    <location>
        <begin position="29"/>
        <end position="207"/>
    </location>
</feature>
<dbReference type="OrthoDB" id="9797122at2"/>
<gene>
    <name evidence="2" type="ORF">NITLEN_40348</name>
</gene>
<evidence type="ECO:0000313" key="3">
    <source>
        <dbReference type="Proteomes" id="UP000248168"/>
    </source>
</evidence>
<proteinExistence type="predicted"/>
<dbReference type="EMBL" id="OUNR01000017">
    <property type="protein sequence ID" value="SPP65875.1"/>
    <property type="molecule type" value="Genomic_DNA"/>
</dbReference>
<dbReference type="InParanoid" id="A0A330L910"/>
<dbReference type="InterPro" id="IPR011250">
    <property type="entry name" value="OMP/PagP_B-barrel"/>
</dbReference>
<dbReference type="InterPro" id="IPR018550">
    <property type="entry name" value="Lipid-A_deacylase-rel"/>
</dbReference>
<dbReference type="Pfam" id="PF09411">
    <property type="entry name" value="PagL"/>
    <property type="match status" value="1"/>
</dbReference>
<keyword evidence="1" id="KW-0732">Signal</keyword>
<organism evidence="2 3">
    <name type="scientific">Nitrospira lenta</name>
    <dbReference type="NCBI Taxonomy" id="1436998"/>
    <lineage>
        <taxon>Bacteria</taxon>
        <taxon>Pseudomonadati</taxon>
        <taxon>Nitrospirota</taxon>
        <taxon>Nitrospiria</taxon>
        <taxon>Nitrospirales</taxon>
        <taxon>Nitrospiraceae</taxon>
        <taxon>Nitrospira</taxon>
    </lineage>
</organism>
<dbReference type="RefSeq" id="WP_121990092.1">
    <property type="nucleotide sequence ID" value="NZ_OUNR01000017.1"/>
</dbReference>
<dbReference type="Gene3D" id="2.40.160.20">
    <property type="match status" value="1"/>
</dbReference>
<evidence type="ECO:0008006" key="4">
    <source>
        <dbReference type="Google" id="ProtNLM"/>
    </source>
</evidence>
<protein>
    <recommendedName>
        <fullName evidence="4">Acyloxyacyl hydrolase</fullName>
    </recommendedName>
</protein>
<dbReference type="AlphaFoldDB" id="A0A330L910"/>
<keyword evidence="3" id="KW-1185">Reference proteome</keyword>
<feature type="signal peptide" evidence="1">
    <location>
        <begin position="1"/>
        <end position="28"/>
    </location>
</feature>